<evidence type="ECO:0000313" key="1">
    <source>
        <dbReference type="Araport" id="AT5G50510"/>
    </source>
</evidence>
<dbReference type="SMR" id="A0A178UNF3"/>
<dbReference type="EMBL" id="LUHQ01000005">
    <property type="protein sequence ID" value="OAO94221.1"/>
    <property type="molecule type" value="Genomic_DNA"/>
</dbReference>
<dbReference type="PANTHER" id="PTHR44137">
    <property type="entry name" value="BNAC03G44070D PROTEIN"/>
    <property type="match status" value="1"/>
</dbReference>
<dbReference type="DNASU" id="835131"/>
<evidence type="ECO:0000313" key="4">
    <source>
        <dbReference type="EMBL" id="OAO94221.1"/>
    </source>
</evidence>
<dbReference type="RefSeq" id="NP_568734.1">
    <property type="nucleotide sequence ID" value="NM_124438.1"/>
</dbReference>
<gene>
    <name evidence="1" type="ordered locus">At5g50510</name>
    <name evidence="2" type="ordered locus">At5g50620</name>
    <name evidence="4" type="ordered locus">AXX17_At5g49430</name>
    <name evidence="3" type="ORF">AT9943_LOCUS21823</name>
</gene>
<reference evidence="4" key="2">
    <citation type="submission" date="2016-03" db="EMBL/GenBank/DDBJ databases">
        <title>Full-length assembly of Arabidopsis thaliana Ler reveals the complement of translocations and inversions.</title>
        <authorList>
            <person name="Zapata L."/>
            <person name="Schneeberger K."/>
            <person name="Ossowski S."/>
        </authorList>
    </citation>
    <scope>NUCLEOTIDE SEQUENCE [LARGE SCALE GENOMIC DNA]</scope>
    <source>
        <tissue evidence="4">Leaf</tissue>
    </source>
</reference>
<evidence type="ECO:0000313" key="3">
    <source>
        <dbReference type="EMBL" id="CAD5334526.1"/>
    </source>
</evidence>
<evidence type="ECO:0000313" key="2">
    <source>
        <dbReference type="Araport" id="AT5G50620"/>
    </source>
</evidence>
<dbReference type="Proteomes" id="UP000516314">
    <property type="component" value="Chromosome 5"/>
</dbReference>
<organism evidence="4 5">
    <name type="scientific">Arabidopsis thaliana</name>
    <name type="common">Mouse-ear cress</name>
    <dbReference type="NCBI Taxonomy" id="3702"/>
    <lineage>
        <taxon>Eukaryota</taxon>
        <taxon>Viridiplantae</taxon>
        <taxon>Streptophyta</taxon>
        <taxon>Embryophyta</taxon>
        <taxon>Tracheophyta</taxon>
        <taxon>Spermatophyta</taxon>
        <taxon>Magnoliopsida</taxon>
        <taxon>eudicotyledons</taxon>
        <taxon>Gunneridae</taxon>
        <taxon>Pentapetalae</taxon>
        <taxon>rosids</taxon>
        <taxon>malvids</taxon>
        <taxon>Brassicales</taxon>
        <taxon>Brassicaceae</taxon>
        <taxon>Camelineae</taxon>
        <taxon>Arabidopsis</taxon>
    </lineage>
</organism>
<dbReference type="AlphaFoldDB" id="A0A178UNF3"/>
<sequence>MMHMDESRKEIIREEAKRAKAIAVEKYKAGDFAGAKEFALKAKQINPALGGLRRLNALLDVCMGFQKQVNGEVDWYDVLAVERTADFITIFNRYSTLAIDISLDRDESVGSGVKEALKILTDASKYFLERRELLPSRRVSGPINQLSRISCEGSKQKEPPPTNLLHVSKLTRMSEDAEIRHDISPNRLRSALARKATSVIKLSLETFVCSSPHNNVGAAEETDNKVMEE</sequence>
<evidence type="ECO:0000313" key="5">
    <source>
        <dbReference type="Proteomes" id="UP000078284"/>
    </source>
</evidence>
<dbReference type="GeneID" id="835119"/>
<reference evidence="5" key="1">
    <citation type="journal article" date="2016" name="Proc. Natl. Acad. Sci. U.S.A.">
        <title>Chromosome-level assembly of Arabidopsis thaliana Ler reveals the extent of translocation and inversion polymorphisms.</title>
        <authorList>
            <person name="Zapata L."/>
            <person name="Ding J."/>
            <person name="Willing E.M."/>
            <person name="Hartwig B."/>
            <person name="Bezdan D."/>
            <person name="Jiao W.B."/>
            <person name="Patel V."/>
            <person name="Velikkakam James G."/>
            <person name="Koornneef M."/>
            <person name="Ossowski S."/>
            <person name="Schneeberger K."/>
        </authorList>
    </citation>
    <scope>NUCLEOTIDE SEQUENCE [LARGE SCALE GENOMIC DNA]</scope>
    <source>
        <strain evidence="5">cv. Landsberg erecta</strain>
    </source>
</reference>
<dbReference type="KEGG" id="ath:AT5G50620"/>
<dbReference type="EMBL" id="LR881470">
    <property type="protein sequence ID" value="CAD5334526.1"/>
    <property type="molecule type" value="Genomic_DNA"/>
</dbReference>
<dbReference type="KEGG" id="ath:AT5G50510"/>
<reference evidence="3 6" key="3">
    <citation type="submission" date="2020-09" db="EMBL/GenBank/DDBJ databases">
        <authorList>
            <person name="Ashkenazy H."/>
        </authorList>
    </citation>
    <scope>NUCLEOTIDE SEQUENCE [LARGE SCALE GENOMIC DNA]</scope>
    <source>
        <strain evidence="6">cv. Cdm-0</strain>
    </source>
</reference>
<accession>A0A178UNF3</accession>
<dbReference type="Araport" id="AT5G50620"/>
<dbReference type="GeneID" id="835131"/>
<evidence type="ECO:0000313" key="6">
    <source>
        <dbReference type="Proteomes" id="UP000516314"/>
    </source>
</evidence>
<protein>
    <submittedName>
        <fullName evidence="3">(thale cress) hypothetical protein</fullName>
    </submittedName>
</protein>
<name>A0A178UNF3_ARATH</name>
<proteinExistence type="predicted"/>
<dbReference type="Araport" id="AT5G50510"/>
<dbReference type="Proteomes" id="UP000078284">
    <property type="component" value="Chromosome 5"/>
</dbReference>
<dbReference type="PANTHER" id="PTHR44137:SF51">
    <property type="entry name" value="MOLECULAR CHAPERONE HSP40_DNAJ FAMILY PROTEIN"/>
    <property type="match status" value="1"/>
</dbReference>